<dbReference type="InterPro" id="IPR042088">
    <property type="entry name" value="OligoPept_F_C"/>
</dbReference>
<dbReference type="CDD" id="cd09608">
    <property type="entry name" value="M3B_PepF"/>
    <property type="match status" value="1"/>
</dbReference>
<evidence type="ECO:0000256" key="1">
    <source>
        <dbReference type="ARBA" id="ARBA00022670"/>
    </source>
</evidence>
<evidence type="ECO:0000256" key="5">
    <source>
        <dbReference type="ARBA" id="ARBA00023049"/>
    </source>
</evidence>
<evidence type="ECO:0000256" key="2">
    <source>
        <dbReference type="ARBA" id="ARBA00022723"/>
    </source>
</evidence>
<dbReference type="EC" id="3.4.24.-" evidence="6"/>
<dbReference type="InterPro" id="IPR004438">
    <property type="entry name" value="Peptidase_M3B"/>
</dbReference>
<keyword evidence="10" id="KW-1185">Reference proteome</keyword>
<dbReference type="SUPFAM" id="SSF55486">
    <property type="entry name" value="Metalloproteases ('zincins'), catalytic domain"/>
    <property type="match status" value="1"/>
</dbReference>
<keyword evidence="3 6" id="KW-0378">Hydrolase</keyword>
<evidence type="ECO:0000256" key="3">
    <source>
        <dbReference type="ARBA" id="ARBA00022801"/>
    </source>
</evidence>
<dbReference type="PANTHER" id="PTHR11804">
    <property type="entry name" value="PROTEASE M3 THIMET OLIGOPEPTIDASE-RELATED"/>
    <property type="match status" value="1"/>
</dbReference>
<dbReference type="GO" id="GO:0004222">
    <property type="term" value="F:metalloendopeptidase activity"/>
    <property type="evidence" value="ECO:0007669"/>
    <property type="project" value="UniProtKB-UniRule"/>
</dbReference>
<dbReference type="NCBIfam" id="TIGR00181">
    <property type="entry name" value="pepF"/>
    <property type="match status" value="1"/>
</dbReference>
<dbReference type="Pfam" id="PF08439">
    <property type="entry name" value="Peptidase_M3_N"/>
    <property type="match status" value="1"/>
</dbReference>
<accession>A0AB72ZB18</accession>
<dbReference type="GO" id="GO:0046872">
    <property type="term" value="F:metal ion binding"/>
    <property type="evidence" value="ECO:0007669"/>
    <property type="project" value="UniProtKB-UniRule"/>
</dbReference>
<dbReference type="EMBL" id="AGCN01000014">
    <property type="protein sequence ID" value="EHN62103.1"/>
    <property type="molecule type" value="Genomic_DNA"/>
</dbReference>
<dbReference type="PANTHER" id="PTHR11804:SF84">
    <property type="entry name" value="SACCHAROLYSIN"/>
    <property type="match status" value="1"/>
</dbReference>
<dbReference type="Gene3D" id="1.10.287.830">
    <property type="entry name" value="putative peptidase helix hairpin domain like"/>
    <property type="match status" value="1"/>
</dbReference>
<evidence type="ECO:0000256" key="6">
    <source>
        <dbReference type="RuleBase" id="RU368091"/>
    </source>
</evidence>
<keyword evidence="2 6" id="KW-0479">Metal-binding</keyword>
<dbReference type="Gene3D" id="1.20.140.70">
    <property type="entry name" value="Oligopeptidase f, N-terminal domain"/>
    <property type="match status" value="1"/>
</dbReference>
<feature type="domain" description="Oligopeptidase F N-terminal" evidence="8">
    <location>
        <begin position="122"/>
        <end position="191"/>
    </location>
</feature>
<dbReference type="InterPro" id="IPR001567">
    <property type="entry name" value="Pept_M3A_M3B_dom"/>
</dbReference>
<dbReference type="AlphaFoldDB" id="A0AB72ZB18"/>
<gene>
    <name evidence="9" type="ORF">HMPREF0557_00657</name>
</gene>
<keyword evidence="5 6" id="KW-0482">Metalloprotease</keyword>
<evidence type="ECO:0000313" key="9">
    <source>
        <dbReference type="EMBL" id="EHN62103.1"/>
    </source>
</evidence>
<name>A0AB72ZB18_LISIO</name>
<dbReference type="InterPro" id="IPR045090">
    <property type="entry name" value="Pept_M3A_M3B"/>
</dbReference>
<comment type="caution">
    <text evidence="9">The sequence shown here is derived from an EMBL/GenBank/DDBJ whole genome shotgun (WGS) entry which is preliminary data.</text>
</comment>
<organism evidence="9 10">
    <name type="scientific">Listeria innocua ATCC 33091</name>
    <dbReference type="NCBI Taxonomy" id="1002366"/>
    <lineage>
        <taxon>Bacteria</taxon>
        <taxon>Bacillati</taxon>
        <taxon>Bacillota</taxon>
        <taxon>Bacilli</taxon>
        <taxon>Bacillales</taxon>
        <taxon>Listeriaceae</taxon>
        <taxon>Listeria</taxon>
    </lineage>
</organism>
<evidence type="ECO:0000256" key="4">
    <source>
        <dbReference type="ARBA" id="ARBA00022833"/>
    </source>
</evidence>
<reference evidence="9 10" key="1">
    <citation type="submission" date="2011-08" db="EMBL/GenBank/DDBJ databases">
        <authorList>
            <person name="Weinstock G."/>
            <person name="Sodergren E."/>
            <person name="Clifton S."/>
            <person name="Fulton L."/>
            <person name="Fulton B."/>
            <person name="Courtney L."/>
            <person name="Fronick C."/>
            <person name="Harrison M."/>
            <person name="Strong C."/>
            <person name="Farmer C."/>
            <person name="Delahaunty K."/>
            <person name="Markovic C."/>
            <person name="Hall O."/>
            <person name="Minx P."/>
            <person name="Tomlinson C."/>
            <person name="Mitreva M."/>
            <person name="Hou S."/>
            <person name="Chen J."/>
            <person name="Wollam A."/>
            <person name="Pepin K.H."/>
            <person name="Johnson M."/>
            <person name="Bhonagiri V."/>
            <person name="Zhang X."/>
            <person name="Suruliraj S."/>
            <person name="Warren W."/>
            <person name="Chinwalla A."/>
            <person name="Mardis E.R."/>
            <person name="Wilson R.K."/>
        </authorList>
    </citation>
    <scope>NUCLEOTIDE SEQUENCE [LARGE SCALE GENOMIC DNA]</scope>
    <source>
        <strain evidence="9 10">ATCC 33091</strain>
    </source>
</reference>
<evidence type="ECO:0000313" key="10">
    <source>
        <dbReference type="Proteomes" id="UP000003597"/>
    </source>
</evidence>
<keyword evidence="1 6" id="KW-0645">Protease</keyword>
<proteinExistence type="inferred from homology"/>
<dbReference type="Gene3D" id="1.10.1370.20">
    <property type="entry name" value="Oligoendopeptidase f, C-terminal domain"/>
    <property type="match status" value="1"/>
</dbReference>
<comment type="similarity">
    <text evidence="6">Belongs to the peptidase M3B family.</text>
</comment>
<evidence type="ECO:0000259" key="8">
    <source>
        <dbReference type="Pfam" id="PF08439"/>
    </source>
</evidence>
<protein>
    <recommendedName>
        <fullName evidence="6">Oligopeptidase F</fullName>
        <ecNumber evidence="6">3.4.24.-</ecNumber>
    </recommendedName>
</protein>
<dbReference type="GO" id="GO:0006518">
    <property type="term" value="P:peptide metabolic process"/>
    <property type="evidence" value="ECO:0007669"/>
    <property type="project" value="TreeGrafter"/>
</dbReference>
<feature type="domain" description="Peptidase M3A/M3B catalytic" evidence="7">
    <location>
        <begin position="212"/>
        <end position="592"/>
    </location>
</feature>
<evidence type="ECO:0000259" key="7">
    <source>
        <dbReference type="Pfam" id="PF01432"/>
    </source>
</evidence>
<dbReference type="InterPro" id="IPR013647">
    <property type="entry name" value="OligopepF_N_dom"/>
</dbReference>
<dbReference type="Pfam" id="PF01432">
    <property type="entry name" value="Peptidase_M3"/>
    <property type="match status" value="1"/>
</dbReference>
<dbReference type="GO" id="GO:0006508">
    <property type="term" value="P:proteolysis"/>
    <property type="evidence" value="ECO:0007669"/>
    <property type="project" value="UniProtKB-KW"/>
</dbReference>
<comment type="cofactor">
    <cofactor evidence="6">
        <name>Zn(2+)</name>
        <dbReference type="ChEBI" id="CHEBI:29105"/>
    </cofactor>
    <text evidence="6">Binds 1 zinc ion.</text>
</comment>
<dbReference type="Proteomes" id="UP000003597">
    <property type="component" value="Unassembled WGS sequence"/>
</dbReference>
<keyword evidence="4 6" id="KW-0862">Zinc</keyword>
<sequence length="606" mass="69119">MGVFILSKTNALPLREEVPENLTWDLTTIYPNDEAWEKAFTELQKITEESDQFKGRLAESSQTLYEALQFRDKAYDLISNLYVYAHLKMDQDTANAKYQGLHSRAGSLVTKLMSALSYYDPEILAMDESVLKQFLNENKDLQLYAHLLEELNLSRPYILSEKEEALLANAGEVLGSSSNTFNTLNNADMKFPTIKDENGEEIEITHGRYGKLLESNDPRVRKDAFLGVYSVYEGLKNTLASTLNGQVKKSNFYASTRGYKSAREAALSGNHIPETVYDSLLKSVNNNASLLHRYVKLRKELLGLEELHMYDLYTPLSDDVNLEFTYEEAKEIVLEALKPLGDEYQSILKEAFDSRWIDVMENKGKRSGAYSSGSYSTNPYILLNWQDNINNVYTLAHELGHSVHSYYTRKNQPFVYGDYSIFLAEVASTTNENLLTDYLLKKYDDPKVRAYLLNHYLDGFKGTVFRQTQFAEFEHAIHQADQEGVALTADYLTETYFDINKKYYGDAIVYDAEIGYEWSRIPHFYMNYYVFQYATGFSAASALSAKILTEGQEAVTAYIDFLKAGSSDYPIDVLKKAGVDMATPNPVDDALKVFEQRLDELEKLVK</sequence>
<comment type="function">
    <text evidence="6">Has oligopeptidase activity and degrades a variety of small bioactive peptides.</text>
</comment>